<feature type="domain" description="ABC transporter" evidence="5">
    <location>
        <begin position="10"/>
        <end position="238"/>
    </location>
</feature>
<gene>
    <name evidence="6" type="ORF">MAG551_00047</name>
</gene>
<dbReference type="AlphaFoldDB" id="A0A942A3M5"/>
<evidence type="ECO:0000256" key="4">
    <source>
        <dbReference type="ARBA" id="ARBA00038388"/>
    </source>
</evidence>
<dbReference type="EMBL" id="JAANXD010000001">
    <property type="protein sequence ID" value="MBS1257012.1"/>
    <property type="molecule type" value="Genomic_DNA"/>
</dbReference>
<dbReference type="PANTHER" id="PTHR42798:SF7">
    <property type="entry name" value="ALPHA-D-RIBOSE 1-METHYLPHOSPHONATE 5-TRIPHOSPHATE SYNTHASE SUBUNIT PHNL"/>
    <property type="match status" value="1"/>
</dbReference>
<evidence type="ECO:0000313" key="7">
    <source>
        <dbReference type="Proteomes" id="UP000722750"/>
    </source>
</evidence>
<keyword evidence="2" id="KW-0547">Nucleotide-binding</keyword>
<comment type="similarity">
    <text evidence="4">Belongs to the ABC transporter superfamily. Macrolide exporter (TC 3.A.1.122) family.</text>
</comment>
<dbReference type="FunFam" id="3.40.50.300:FF:000032">
    <property type="entry name" value="Export ABC transporter ATP-binding protein"/>
    <property type="match status" value="1"/>
</dbReference>
<reference evidence="6" key="1">
    <citation type="journal article" date="2021" name="ISME J.">
        <title>Fine-scale metabolic discontinuity in a stratified prokaryote microbiome of a Red Sea deep halocline.</title>
        <authorList>
            <person name="Michoud G."/>
            <person name="Ngugi D.K."/>
            <person name="Barozzi A."/>
            <person name="Merlino G."/>
            <person name="Calleja M.L."/>
            <person name="Delgado-Huertas A."/>
            <person name="Moran X.A.G."/>
            <person name="Daffonchio D."/>
        </authorList>
    </citation>
    <scope>NUCLEOTIDE SEQUENCE</scope>
    <source>
        <strain evidence="6">SuakinDeep_MAG55_1</strain>
    </source>
</reference>
<dbReference type="InterPro" id="IPR003593">
    <property type="entry name" value="AAA+_ATPase"/>
</dbReference>
<comment type="caution">
    <text evidence="6">The sequence shown here is derived from an EMBL/GenBank/DDBJ whole genome shotgun (WGS) entry which is preliminary data.</text>
</comment>
<dbReference type="Pfam" id="PF00005">
    <property type="entry name" value="ABC_tran"/>
    <property type="match status" value="1"/>
</dbReference>
<dbReference type="SUPFAM" id="SSF52540">
    <property type="entry name" value="P-loop containing nucleoside triphosphate hydrolases"/>
    <property type="match status" value="1"/>
</dbReference>
<dbReference type="GO" id="GO:0005524">
    <property type="term" value="F:ATP binding"/>
    <property type="evidence" value="ECO:0007669"/>
    <property type="project" value="UniProtKB-KW"/>
</dbReference>
<evidence type="ECO:0000313" key="6">
    <source>
        <dbReference type="EMBL" id="MBS1257012.1"/>
    </source>
</evidence>
<evidence type="ECO:0000256" key="2">
    <source>
        <dbReference type="ARBA" id="ARBA00022741"/>
    </source>
</evidence>
<organism evidence="6 7">
    <name type="scientific">Candidatus Scalindua arabica</name>
    <dbReference type="NCBI Taxonomy" id="1127984"/>
    <lineage>
        <taxon>Bacteria</taxon>
        <taxon>Pseudomonadati</taxon>
        <taxon>Planctomycetota</taxon>
        <taxon>Candidatus Brocadiia</taxon>
        <taxon>Candidatus Brocadiales</taxon>
        <taxon>Candidatus Scalinduaceae</taxon>
        <taxon>Candidatus Scalindua</taxon>
    </lineage>
</organism>
<sequence length="238" mass="26659">MTETTDNAYLCANEIHKEYRIGKTSIPVLSGINLDVKEGEILIILGASGAGKSTLLHILGILDTPTSGHVSFKGKNLNIFGQKELAEKRNRIFGFVFQFYHLLPDFSALENVLMPRLIGKKFFRTVSKKEHTEKAVQLLERVGLGSRINHRPNELSGGEKQRVAIVRALMNDPEILLCDEPTGNLDTKSGREIQELIWELNENTKQTVVMVTHDERFAKSAGHVIRMTDGKITDYTSN</sequence>
<dbReference type="InterPro" id="IPR017871">
    <property type="entry name" value="ABC_transporter-like_CS"/>
</dbReference>
<accession>A0A942A3M5</accession>
<dbReference type="PROSITE" id="PS50893">
    <property type="entry name" value="ABC_TRANSPORTER_2"/>
    <property type="match status" value="1"/>
</dbReference>
<dbReference type="GO" id="GO:0022857">
    <property type="term" value="F:transmembrane transporter activity"/>
    <property type="evidence" value="ECO:0007669"/>
    <property type="project" value="UniProtKB-ARBA"/>
</dbReference>
<protein>
    <submittedName>
        <fullName evidence="6">Lipoprotein-releasing system ATP-binding protein LolD</fullName>
    </submittedName>
</protein>
<dbReference type="PANTHER" id="PTHR42798">
    <property type="entry name" value="LIPOPROTEIN-RELEASING SYSTEM ATP-BINDING PROTEIN LOLD"/>
    <property type="match status" value="1"/>
</dbReference>
<dbReference type="InterPro" id="IPR003439">
    <property type="entry name" value="ABC_transporter-like_ATP-bd"/>
</dbReference>
<dbReference type="InterPro" id="IPR017911">
    <property type="entry name" value="MacB-like_ATP-bd"/>
</dbReference>
<evidence type="ECO:0000256" key="3">
    <source>
        <dbReference type="ARBA" id="ARBA00022840"/>
    </source>
</evidence>
<keyword evidence="3 6" id="KW-0067">ATP-binding</keyword>
<name>A0A942A3M5_9BACT</name>
<dbReference type="InterPro" id="IPR027417">
    <property type="entry name" value="P-loop_NTPase"/>
</dbReference>
<keyword evidence="1" id="KW-0813">Transport</keyword>
<evidence type="ECO:0000256" key="1">
    <source>
        <dbReference type="ARBA" id="ARBA00022448"/>
    </source>
</evidence>
<dbReference type="Gene3D" id="3.40.50.300">
    <property type="entry name" value="P-loop containing nucleotide triphosphate hydrolases"/>
    <property type="match status" value="1"/>
</dbReference>
<dbReference type="PROSITE" id="PS00211">
    <property type="entry name" value="ABC_TRANSPORTER_1"/>
    <property type="match status" value="1"/>
</dbReference>
<proteinExistence type="inferred from homology"/>
<evidence type="ECO:0000259" key="5">
    <source>
        <dbReference type="PROSITE" id="PS50893"/>
    </source>
</evidence>
<keyword evidence="6" id="KW-0449">Lipoprotein</keyword>
<dbReference type="GO" id="GO:0098796">
    <property type="term" value="C:membrane protein complex"/>
    <property type="evidence" value="ECO:0007669"/>
    <property type="project" value="UniProtKB-ARBA"/>
</dbReference>
<dbReference type="Proteomes" id="UP000722750">
    <property type="component" value="Unassembled WGS sequence"/>
</dbReference>
<dbReference type="SMART" id="SM00382">
    <property type="entry name" value="AAA"/>
    <property type="match status" value="1"/>
</dbReference>
<dbReference type="GO" id="GO:0016887">
    <property type="term" value="F:ATP hydrolysis activity"/>
    <property type="evidence" value="ECO:0007669"/>
    <property type="project" value="InterPro"/>
</dbReference>
<dbReference type="CDD" id="cd03255">
    <property type="entry name" value="ABC_MJ0796_LolCDE_FtsE"/>
    <property type="match status" value="1"/>
</dbReference>